<protein>
    <recommendedName>
        <fullName evidence="3">Heterokaryon incompatibility domain-containing protein</fullName>
    </recommendedName>
</protein>
<organism evidence="1 2">
    <name type="scientific">Clathrospora elynae</name>
    <dbReference type="NCBI Taxonomy" id="706981"/>
    <lineage>
        <taxon>Eukaryota</taxon>
        <taxon>Fungi</taxon>
        <taxon>Dikarya</taxon>
        <taxon>Ascomycota</taxon>
        <taxon>Pezizomycotina</taxon>
        <taxon>Dothideomycetes</taxon>
        <taxon>Pleosporomycetidae</taxon>
        <taxon>Pleosporales</taxon>
        <taxon>Diademaceae</taxon>
        <taxon>Clathrospora</taxon>
    </lineage>
</organism>
<name>A0A6A5SSW8_9PLEO</name>
<evidence type="ECO:0000313" key="1">
    <source>
        <dbReference type="EMBL" id="KAF1942828.1"/>
    </source>
</evidence>
<sequence>MLSLPVLFSEGAAGTAARKAFAAFTTYGNPWWERIWTLQEMIVPLSADFVWESLSVSRQDTVKTVQRLRGDRLGSFPCEFQVQRKLHTPLLRCLFYPIHGFLHSQNGDDGPMDLLMRWRHRKATDPRDKLYALLLCIYLHPIRKRYFGSGTA</sequence>
<evidence type="ECO:0000313" key="2">
    <source>
        <dbReference type="Proteomes" id="UP000800038"/>
    </source>
</evidence>
<dbReference type="Proteomes" id="UP000800038">
    <property type="component" value="Unassembled WGS sequence"/>
</dbReference>
<dbReference type="EMBL" id="ML976031">
    <property type="protein sequence ID" value="KAF1942828.1"/>
    <property type="molecule type" value="Genomic_DNA"/>
</dbReference>
<dbReference type="OrthoDB" id="3557394at2759"/>
<dbReference type="AlphaFoldDB" id="A0A6A5SSW8"/>
<evidence type="ECO:0008006" key="3">
    <source>
        <dbReference type="Google" id="ProtNLM"/>
    </source>
</evidence>
<gene>
    <name evidence="1" type="ORF">EJ02DRAFT_157494</name>
</gene>
<accession>A0A6A5SSW8</accession>
<proteinExistence type="predicted"/>
<reference evidence="1" key="1">
    <citation type="journal article" date="2020" name="Stud. Mycol.">
        <title>101 Dothideomycetes genomes: a test case for predicting lifestyles and emergence of pathogens.</title>
        <authorList>
            <person name="Haridas S."/>
            <person name="Albert R."/>
            <person name="Binder M."/>
            <person name="Bloem J."/>
            <person name="Labutti K."/>
            <person name="Salamov A."/>
            <person name="Andreopoulos B."/>
            <person name="Baker S."/>
            <person name="Barry K."/>
            <person name="Bills G."/>
            <person name="Bluhm B."/>
            <person name="Cannon C."/>
            <person name="Castanera R."/>
            <person name="Culley D."/>
            <person name="Daum C."/>
            <person name="Ezra D."/>
            <person name="Gonzalez J."/>
            <person name="Henrissat B."/>
            <person name="Kuo A."/>
            <person name="Liang C."/>
            <person name="Lipzen A."/>
            <person name="Lutzoni F."/>
            <person name="Magnuson J."/>
            <person name="Mondo S."/>
            <person name="Nolan M."/>
            <person name="Ohm R."/>
            <person name="Pangilinan J."/>
            <person name="Park H.-J."/>
            <person name="Ramirez L."/>
            <person name="Alfaro M."/>
            <person name="Sun H."/>
            <person name="Tritt A."/>
            <person name="Yoshinaga Y."/>
            <person name="Zwiers L.-H."/>
            <person name="Turgeon B."/>
            <person name="Goodwin S."/>
            <person name="Spatafora J."/>
            <person name="Crous P."/>
            <person name="Grigoriev I."/>
        </authorList>
    </citation>
    <scope>NUCLEOTIDE SEQUENCE</scope>
    <source>
        <strain evidence="1">CBS 161.51</strain>
    </source>
</reference>
<keyword evidence="2" id="KW-1185">Reference proteome</keyword>